<dbReference type="EMBL" id="MDYQ01000047">
    <property type="protein sequence ID" value="PRP85295.1"/>
    <property type="molecule type" value="Genomic_DNA"/>
</dbReference>
<evidence type="ECO:0000313" key="1">
    <source>
        <dbReference type="EMBL" id="PRP85295.1"/>
    </source>
</evidence>
<keyword evidence="2" id="KW-1185">Reference proteome</keyword>
<comment type="caution">
    <text evidence="1">The sequence shown here is derived from an EMBL/GenBank/DDBJ whole genome shotgun (WGS) entry which is preliminary data.</text>
</comment>
<dbReference type="SUPFAM" id="SSF48403">
    <property type="entry name" value="Ankyrin repeat"/>
    <property type="match status" value="1"/>
</dbReference>
<accession>A0A2P6NMU8</accession>
<dbReference type="InterPro" id="IPR002110">
    <property type="entry name" value="Ankyrin_rpt"/>
</dbReference>
<sequence>MSFPNCVTPSQIGKCMFLCEIVGTDVFDDIMYRLFPRCRRLTVATTKRRRPDTSELVELVMWSRVQQVSREWRERARHILSLSLLQNYIIREMFTKSSGSSVESLVRDAAYELPGASDGRSATRLYILRTVIERGATIPILRVTNGCKGLAGALRYILSQKEKKLKRVYKSVGKMCQSAGHEDALAVLAEDPRIDLSLAYFGLPEYRQQMRQLFPSPSPQQLSILLQRACEINDEKFVEELLSEGARPSEKALAHAVRLADPSIFVTMMRKLGEHDVHLIDAAVAQNEHWVLNLVFSAHGVQIPEYYMRYIAEDLERWPTNYVKMILEYPGVALHIHDQYLLKWFTSTSRTDIVELLLHLGGDPSVDGNRCLINAGASGVTDMVNLLLRDERVNPGDTNNATIRRAAMDGNYNVVECLLKDERVDPSDCDNSAITVATEMNHVEMVRLLLTDERVVRAGLEKAYWRTTRDTPVGQLLLAAGAPDTRPTKKVPKEWQMKDCGHDHCELTSAHLCCACGDERNAAREGYGIYVDGVGWTTTQNRKVHYCPGCKE</sequence>
<dbReference type="AlphaFoldDB" id="A0A2P6NMU8"/>
<dbReference type="Pfam" id="PF12796">
    <property type="entry name" value="Ank_2"/>
    <property type="match status" value="1"/>
</dbReference>
<dbReference type="Gene3D" id="1.25.40.20">
    <property type="entry name" value="Ankyrin repeat-containing domain"/>
    <property type="match status" value="1"/>
</dbReference>
<organism evidence="1 2">
    <name type="scientific">Planoprotostelium fungivorum</name>
    <dbReference type="NCBI Taxonomy" id="1890364"/>
    <lineage>
        <taxon>Eukaryota</taxon>
        <taxon>Amoebozoa</taxon>
        <taxon>Evosea</taxon>
        <taxon>Variosea</taxon>
        <taxon>Cavosteliida</taxon>
        <taxon>Cavosteliaceae</taxon>
        <taxon>Planoprotostelium</taxon>
    </lineage>
</organism>
<name>A0A2P6NMU8_9EUKA</name>
<protein>
    <submittedName>
        <fullName evidence="1">Putative ankyrin repeat protein</fullName>
    </submittedName>
</protein>
<dbReference type="InterPro" id="IPR036770">
    <property type="entry name" value="Ankyrin_rpt-contain_sf"/>
</dbReference>
<dbReference type="SMART" id="SM00248">
    <property type="entry name" value="ANK"/>
    <property type="match status" value="5"/>
</dbReference>
<gene>
    <name evidence="1" type="ORF">PROFUN_06897</name>
</gene>
<dbReference type="InParanoid" id="A0A2P6NMU8"/>
<dbReference type="Proteomes" id="UP000241769">
    <property type="component" value="Unassembled WGS sequence"/>
</dbReference>
<dbReference type="OrthoDB" id="76098at2759"/>
<evidence type="ECO:0000313" key="2">
    <source>
        <dbReference type="Proteomes" id="UP000241769"/>
    </source>
</evidence>
<proteinExistence type="predicted"/>
<reference evidence="1 2" key="1">
    <citation type="journal article" date="2018" name="Genome Biol. Evol.">
        <title>Multiple Roots of Fruiting Body Formation in Amoebozoa.</title>
        <authorList>
            <person name="Hillmann F."/>
            <person name="Forbes G."/>
            <person name="Novohradska S."/>
            <person name="Ferling I."/>
            <person name="Riege K."/>
            <person name="Groth M."/>
            <person name="Westermann M."/>
            <person name="Marz M."/>
            <person name="Spaller T."/>
            <person name="Winckler T."/>
            <person name="Schaap P."/>
            <person name="Glockner G."/>
        </authorList>
    </citation>
    <scope>NUCLEOTIDE SEQUENCE [LARGE SCALE GENOMIC DNA]</scope>
    <source>
        <strain evidence="1 2">Jena</strain>
    </source>
</reference>